<reference evidence="3" key="1">
    <citation type="submission" date="2017-11" db="EMBL/GenBank/DDBJ databases">
        <authorList>
            <person name="Wibberg D."/>
        </authorList>
    </citation>
    <scope>NUCLEOTIDE SEQUENCE [LARGE SCALE GENOMIC DNA]</scope>
</reference>
<keyword evidence="1" id="KW-1133">Transmembrane helix</keyword>
<dbReference type="Proteomes" id="UP000235464">
    <property type="component" value="Chromosome I"/>
</dbReference>
<sequence>MKVYWIEVRRSPLVWCLPLLLLVEFASVFGRSQWWIGVWPQASAAAQIPAIFFAPAFSAAAAWSVNRSLRTGMLEQRRNSAQPLWKLDLIHFLATLTHGIAVYTIGIVAAALVTFPDAGRGFLWPSYLLLGAATITACAAVGHIVGRLTNSPFAAPVICGLATFVGLGSLGKSLGLFVLSGSPAYEVPSKALAPRIVLAAVLVAIAVLAPSLFKPTTLWSPKGDQRLVIGMGFVGAVITTMVLISMSGPIQAPRSASVDPLCSQGAPKVCVWPEDKKYLNELAAMAQRLDEIPQDWITVPRAMYERGLRKPSEKTANDFEVLEGNFWFVSPNMAGSVMELSLHVQCPEDEAVGLAIRELEAWLEVRANNNQPRRGIYGGPPGVDYNMLSRVAAATEAEQKTWVDNRLRATRKTSCD</sequence>
<feature type="transmembrane region" description="Helical" evidence="1">
    <location>
        <begin position="153"/>
        <end position="171"/>
    </location>
</feature>
<name>A0A2N9B9T0_STRCX</name>
<accession>A0A2N9B9T0</accession>
<keyword evidence="1" id="KW-0472">Membrane</keyword>
<keyword evidence="3" id="KW-1185">Reference proteome</keyword>
<keyword evidence="1" id="KW-0812">Transmembrane</keyword>
<proteinExistence type="predicted"/>
<protein>
    <submittedName>
        <fullName evidence="2">Uncharacterized protein</fullName>
    </submittedName>
</protein>
<feature type="transmembrane region" description="Helical" evidence="1">
    <location>
        <begin position="191"/>
        <end position="213"/>
    </location>
</feature>
<evidence type="ECO:0000256" key="1">
    <source>
        <dbReference type="SAM" id="Phobius"/>
    </source>
</evidence>
<feature type="transmembrane region" description="Helical" evidence="1">
    <location>
        <begin position="127"/>
        <end position="146"/>
    </location>
</feature>
<evidence type="ECO:0000313" key="2">
    <source>
        <dbReference type="EMBL" id="SOR80128.1"/>
    </source>
</evidence>
<dbReference type="AlphaFoldDB" id="A0A2N9B9T0"/>
<feature type="transmembrane region" description="Helical" evidence="1">
    <location>
        <begin position="46"/>
        <end position="66"/>
    </location>
</feature>
<feature type="transmembrane region" description="Helical" evidence="1">
    <location>
        <begin position="87"/>
        <end position="115"/>
    </location>
</feature>
<dbReference type="EMBL" id="LT963352">
    <property type="protein sequence ID" value="SOR80128.1"/>
    <property type="molecule type" value="Genomic_DNA"/>
</dbReference>
<gene>
    <name evidence="2" type="ORF">SCNRRL3882_3584</name>
</gene>
<organism evidence="2 3">
    <name type="scientific">Streptomyces chartreusis NRRL 3882</name>
    <dbReference type="NCBI Taxonomy" id="1079985"/>
    <lineage>
        <taxon>Bacteria</taxon>
        <taxon>Bacillati</taxon>
        <taxon>Actinomycetota</taxon>
        <taxon>Actinomycetes</taxon>
        <taxon>Kitasatosporales</taxon>
        <taxon>Streptomycetaceae</taxon>
        <taxon>Streptomyces</taxon>
    </lineage>
</organism>
<feature type="transmembrane region" description="Helical" evidence="1">
    <location>
        <begin position="225"/>
        <end position="246"/>
    </location>
</feature>
<evidence type="ECO:0000313" key="3">
    <source>
        <dbReference type="Proteomes" id="UP000235464"/>
    </source>
</evidence>